<dbReference type="EMBL" id="WEGJ01000035">
    <property type="protein sequence ID" value="MQY15536.1"/>
    <property type="molecule type" value="Genomic_DNA"/>
</dbReference>
<reference evidence="1 2" key="1">
    <citation type="submission" date="2019-10" db="EMBL/GenBank/DDBJ databases">
        <title>Streptomyces smaragdinus sp. nov. and Streptomyces fabii sp. nov., isolated from the gut of fungus growing-termite Macrotermes natalensis.</title>
        <authorList>
            <person name="Schwitalla J."/>
            <person name="Benndorf R."/>
            <person name="Martin K."/>
            <person name="De Beer W."/>
            <person name="Kaster A.-K."/>
            <person name="Vollmers J."/>
            <person name="Poulsen M."/>
            <person name="Beemelmanns C."/>
        </authorList>
    </citation>
    <scope>NUCLEOTIDE SEQUENCE [LARGE SCALE GENOMIC DNA]</scope>
    <source>
        <strain evidence="1 2">RB5</strain>
    </source>
</reference>
<accession>A0A7K0CPX3</accession>
<protein>
    <submittedName>
        <fullName evidence="1">Uncharacterized protein</fullName>
    </submittedName>
</protein>
<proteinExistence type="predicted"/>
<evidence type="ECO:0000313" key="1">
    <source>
        <dbReference type="EMBL" id="MQY15536.1"/>
    </source>
</evidence>
<gene>
    <name evidence="1" type="ORF">SRB5_57180</name>
</gene>
<dbReference type="Proteomes" id="UP000466345">
    <property type="component" value="Unassembled WGS sequence"/>
</dbReference>
<evidence type="ECO:0000313" key="2">
    <source>
        <dbReference type="Proteomes" id="UP000466345"/>
    </source>
</evidence>
<dbReference type="AlphaFoldDB" id="A0A7K0CPX3"/>
<comment type="caution">
    <text evidence="1">The sequence shown here is derived from an EMBL/GenBank/DDBJ whole genome shotgun (WGS) entry which is preliminary data.</text>
</comment>
<keyword evidence="2" id="KW-1185">Reference proteome</keyword>
<organism evidence="1 2">
    <name type="scientific">Streptomyces smaragdinus</name>
    <dbReference type="NCBI Taxonomy" id="2585196"/>
    <lineage>
        <taxon>Bacteria</taxon>
        <taxon>Bacillati</taxon>
        <taxon>Actinomycetota</taxon>
        <taxon>Actinomycetes</taxon>
        <taxon>Kitasatosporales</taxon>
        <taxon>Streptomycetaceae</taxon>
        <taxon>Streptomyces</taxon>
    </lineage>
</organism>
<name>A0A7K0CPX3_9ACTN</name>
<sequence length="43" mass="4232">MAGDCCSPNGTCHTSDAPTVEVVADETPEAKPELVGSTAPDAG</sequence>
<dbReference type="RefSeq" id="WP_267132617.1">
    <property type="nucleotide sequence ID" value="NZ_WEGJ01000035.1"/>
</dbReference>